<sequence length="421" mass="46853">MLGTSRNPSSSIGATPTYRAQERYDWREPKLSAATIKSLAKDGGWCTIAHRYCFKLEQCTPYERVCYAAQDGQDNFVYIPQDSRFGPTQLYPNGWATIQAFRVACRALSIIPSSPLFLCFYSSRLTKEVGWVSLTPITTTPKGGLFAPYTDSYKGFKNQFLKIVFVGGAPFSTDTEPFPLYWKFPVRFLGFTASNLTPSECIDLRYLEGLPRNMECKNIVPLVFECGSSALFASKHMILNARIHSYLHGVRAKKKELATDTTSAPRDKGAGGFPTKDASPKRKIHKSKNSFYTATSEVPFGYVTSPDKGKRKAASANSEKANKKGKASVNVDADPSPVAPPPSNTSTPMGSLWTGEPNPWELLPPSIIQGYGQHLMDPNDIQKTFDTLGLYHLRFMAALTYWRKALLEIDPKATQRFKDEN</sequence>
<evidence type="ECO:0000313" key="2">
    <source>
        <dbReference type="EMBL" id="RDX61428.1"/>
    </source>
</evidence>
<comment type="caution">
    <text evidence="2">The sequence shown here is derived from an EMBL/GenBank/DDBJ whole genome shotgun (WGS) entry which is preliminary data.</text>
</comment>
<name>A0A371E5X0_MUCPR</name>
<dbReference type="Proteomes" id="UP000257109">
    <property type="component" value="Unassembled WGS sequence"/>
</dbReference>
<protein>
    <submittedName>
        <fullName evidence="2">Uncharacterized protein</fullName>
    </submittedName>
</protein>
<organism evidence="2 3">
    <name type="scientific">Mucuna pruriens</name>
    <name type="common">Velvet bean</name>
    <name type="synonym">Dolichos pruriens</name>
    <dbReference type="NCBI Taxonomy" id="157652"/>
    <lineage>
        <taxon>Eukaryota</taxon>
        <taxon>Viridiplantae</taxon>
        <taxon>Streptophyta</taxon>
        <taxon>Embryophyta</taxon>
        <taxon>Tracheophyta</taxon>
        <taxon>Spermatophyta</taxon>
        <taxon>Magnoliopsida</taxon>
        <taxon>eudicotyledons</taxon>
        <taxon>Gunneridae</taxon>
        <taxon>Pentapetalae</taxon>
        <taxon>rosids</taxon>
        <taxon>fabids</taxon>
        <taxon>Fabales</taxon>
        <taxon>Fabaceae</taxon>
        <taxon>Papilionoideae</taxon>
        <taxon>50 kb inversion clade</taxon>
        <taxon>NPAAA clade</taxon>
        <taxon>indigoferoid/millettioid clade</taxon>
        <taxon>Phaseoleae</taxon>
        <taxon>Mucuna</taxon>
    </lineage>
</organism>
<feature type="non-terminal residue" evidence="2">
    <location>
        <position position="1"/>
    </location>
</feature>
<dbReference type="AlphaFoldDB" id="A0A371E5X0"/>
<feature type="region of interest" description="Disordered" evidence="1">
    <location>
        <begin position="256"/>
        <end position="288"/>
    </location>
</feature>
<reference evidence="2" key="1">
    <citation type="submission" date="2018-05" db="EMBL/GenBank/DDBJ databases">
        <title>Draft genome of Mucuna pruriens seed.</title>
        <authorList>
            <person name="Nnadi N.E."/>
            <person name="Vos R."/>
            <person name="Hasami M.H."/>
            <person name="Devisetty U.K."/>
            <person name="Aguiy J.C."/>
        </authorList>
    </citation>
    <scope>NUCLEOTIDE SEQUENCE [LARGE SCALE GENOMIC DNA]</scope>
    <source>
        <strain evidence="2">JCA_2017</strain>
    </source>
</reference>
<proteinExistence type="predicted"/>
<evidence type="ECO:0000256" key="1">
    <source>
        <dbReference type="SAM" id="MobiDB-lite"/>
    </source>
</evidence>
<accession>A0A371E5X0</accession>
<feature type="compositionally biased region" description="Low complexity" evidence="1">
    <location>
        <begin position="327"/>
        <end position="336"/>
    </location>
</feature>
<evidence type="ECO:0000313" key="3">
    <source>
        <dbReference type="Proteomes" id="UP000257109"/>
    </source>
</evidence>
<feature type="region of interest" description="Disordered" evidence="1">
    <location>
        <begin position="303"/>
        <end position="349"/>
    </location>
</feature>
<dbReference type="EMBL" id="QJKJ01016153">
    <property type="protein sequence ID" value="RDX61428.1"/>
    <property type="molecule type" value="Genomic_DNA"/>
</dbReference>
<dbReference type="OrthoDB" id="1750920at2759"/>
<keyword evidence="3" id="KW-1185">Reference proteome</keyword>
<gene>
    <name evidence="2" type="ORF">CR513_60345</name>
</gene>